<dbReference type="PANTHER" id="PTHR35006:SF1">
    <property type="entry name" value="BLL2941 PROTEIN"/>
    <property type="match status" value="1"/>
</dbReference>
<dbReference type="Pfam" id="PF00903">
    <property type="entry name" value="Glyoxalase"/>
    <property type="match status" value="1"/>
</dbReference>
<dbReference type="RefSeq" id="WP_258733492.1">
    <property type="nucleotide sequence ID" value="NZ_JANTHZ010000006.1"/>
</dbReference>
<comment type="caution">
    <text evidence="2">The sequence shown here is derived from an EMBL/GenBank/DDBJ whole genome shotgun (WGS) entry which is preliminary data.</text>
</comment>
<dbReference type="PROSITE" id="PS51819">
    <property type="entry name" value="VOC"/>
    <property type="match status" value="1"/>
</dbReference>
<dbReference type="AlphaFoldDB" id="A0A9X2PG31"/>
<name>A0A9X2PG31_9HYPH</name>
<dbReference type="InterPro" id="IPR037523">
    <property type="entry name" value="VOC_core"/>
</dbReference>
<dbReference type="PANTHER" id="PTHR35006">
    <property type="entry name" value="GLYOXALASE FAMILY PROTEIN (AFU_ORTHOLOGUE AFUA_5G14830)"/>
    <property type="match status" value="1"/>
</dbReference>
<dbReference type="CDD" id="cd07262">
    <property type="entry name" value="VOC_like"/>
    <property type="match status" value="1"/>
</dbReference>
<dbReference type="EMBL" id="JANTHZ010000006">
    <property type="protein sequence ID" value="MCS0496336.1"/>
    <property type="molecule type" value="Genomic_DNA"/>
</dbReference>
<reference evidence="2" key="1">
    <citation type="submission" date="2022-08" db="EMBL/GenBank/DDBJ databases">
        <authorList>
            <person name="Li F."/>
        </authorList>
    </citation>
    <scope>NUCLEOTIDE SEQUENCE</scope>
    <source>
        <strain evidence="2">MQZ15Z-1</strain>
    </source>
</reference>
<dbReference type="Proteomes" id="UP001151088">
    <property type="component" value="Unassembled WGS sequence"/>
</dbReference>
<dbReference type="Gene3D" id="3.10.180.10">
    <property type="entry name" value="2,3-Dihydroxybiphenyl 1,2-Dioxygenase, domain 1"/>
    <property type="match status" value="1"/>
</dbReference>
<feature type="domain" description="VOC" evidence="1">
    <location>
        <begin position="1"/>
        <end position="126"/>
    </location>
</feature>
<sequence>MFSHVHVGVSDLERALAFYRPLMEALGLVLKFDDRERGWAGWKRPEADRPLFVVGRPHEGAHDPGNGQMVAFEVTSRAEVDRWHALALELGGRCEGAPGLRPHYHTDYYGAYLRDPDGNKLCVCCHAPEGRDQSRQRL</sequence>
<evidence type="ECO:0000313" key="3">
    <source>
        <dbReference type="Proteomes" id="UP001151088"/>
    </source>
</evidence>
<evidence type="ECO:0000259" key="1">
    <source>
        <dbReference type="PROSITE" id="PS51819"/>
    </source>
</evidence>
<proteinExistence type="predicted"/>
<protein>
    <submittedName>
        <fullName evidence="2">VOC family protein</fullName>
    </submittedName>
</protein>
<dbReference type="SUPFAM" id="SSF54593">
    <property type="entry name" value="Glyoxalase/Bleomycin resistance protein/Dihydroxybiphenyl dioxygenase"/>
    <property type="match status" value="1"/>
</dbReference>
<dbReference type="InterPro" id="IPR029068">
    <property type="entry name" value="Glyas_Bleomycin-R_OHBP_Dase"/>
</dbReference>
<dbReference type="InterPro" id="IPR004360">
    <property type="entry name" value="Glyas_Fos-R_dOase_dom"/>
</dbReference>
<gene>
    <name evidence="2" type="ORF">NVS89_14625</name>
</gene>
<evidence type="ECO:0000313" key="2">
    <source>
        <dbReference type="EMBL" id="MCS0496336.1"/>
    </source>
</evidence>
<keyword evidence="3" id="KW-1185">Reference proteome</keyword>
<organism evidence="2 3">
    <name type="scientific">Ancylobacter mangrovi</name>
    <dbReference type="NCBI Taxonomy" id="2972472"/>
    <lineage>
        <taxon>Bacteria</taxon>
        <taxon>Pseudomonadati</taxon>
        <taxon>Pseudomonadota</taxon>
        <taxon>Alphaproteobacteria</taxon>
        <taxon>Hyphomicrobiales</taxon>
        <taxon>Xanthobacteraceae</taxon>
        <taxon>Ancylobacter</taxon>
    </lineage>
</organism>
<accession>A0A9X2PG31</accession>